<proteinExistence type="predicted"/>
<gene>
    <name evidence="2" type="ORF">BN11_4510024</name>
</gene>
<name>W6JYB8_9MICO</name>
<keyword evidence="3" id="KW-1185">Reference proteome</keyword>
<sequence length="119" mass="13588">MAFLEARHRAHARVEDVIRNAEDTGLGRLPSRDYGINTAWLLAVGIAADLTAWLRLLALPEALKTCELWFPGTTPRTSKTRTAAPRGTQRLPTTHRQHHRAPQNIKQQPRERRRLARIK</sequence>
<protein>
    <submittedName>
        <fullName evidence="2">Uncharacterized protein</fullName>
    </submittedName>
</protein>
<feature type="region of interest" description="Disordered" evidence="1">
    <location>
        <begin position="71"/>
        <end position="119"/>
    </location>
</feature>
<comment type="caution">
    <text evidence="2">The sequence shown here is derived from an EMBL/GenBank/DDBJ whole genome shotgun (WGS) entry which is preliminary data.</text>
</comment>
<evidence type="ECO:0000256" key="1">
    <source>
        <dbReference type="SAM" id="MobiDB-lite"/>
    </source>
</evidence>
<accession>W6JYB8</accession>
<dbReference type="AlphaFoldDB" id="W6JYB8"/>
<dbReference type="STRING" id="1193182.BN11_4510024"/>
<dbReference type="Proteomes" id="UP000035763">
    <property type="component" value="Unassembled WGS sequence"/>
</dbReference>
<reference evidence="2 3" key="1">
    <citation type="journal article" date="2013" name="ISME J.">
        <title>A metabolic model for members of the genus Tetrasphaera involved in enhanced biological phosphorus removal.</title>
        <authorList>
            <person name="Kristiansen R."/>
            <person name="Nguyen H.T.T."/>
            <person name="Saunders A.M."/>
            <person name="Nielsen J.L."/>
            <person name="Wimmer R."/>
            <person name="Le V.Q."/>
            <person name="McIlroy S.J."/>
            <person name="Petrovski S."/>
            <person name="Seviour R.J."/>
            <person name="Calteau A."/>
            <person name="Nielsen K.L."/>
            <person name="Nielsen P.H."/>
        </authorList>
    </citation>
    <scope>NUCLEOTIDE SEQUENCE [LARGE SCALE GENOMIC DNA]</scope>
    <source>
        <strain evidence="2 3">Ben110</strain>
    </source>
</reference>
<organism evidence="2 3">
    <name type="scientific">Nostocoides australiense Ben110</name>
    <dbReference type="NCBI Taxonomy" id="1193182"/>
    <lineage>
        <taxon>Bacteria</taxon>
        <taxon>Bacillati</taxon>
        <taxon>Actinomycetota</taxon>
        <taxon>Actinomycetes</taxon>
        <taxon>Micrococcales</taxon>
        <taxon>Intrasporangiaceae</taxon>
        <taxon>Nostocoides</taxon>
    </lineage>
</organism>
<evidence type="ECO:0000313" key="3">
    <source>
        <dbReference type="Proteomes" id="UP000035763"/>
    </source>
</evidence>
<dbReference type="RefSeq" id="WP_053084188.1">
    <property type="nucleotide sequence ID" value="NZ_HG764815.1"/>
</dbReference>
<evidence type="ECO:0000313" key="2">
    <source>
        <dbReference type="EMBL" id="CCH74523.1"/>
    </source>
</evidence>
<dbReference type="EMBL" id="CAJA01000392">
    <property type="protein sequence ID" value="CCH74523.1"/>
    <property type="molecule type" value="Genomic_DNA"/>
</dbReference>